<sequence>IRWKIGEGNQAKFWLDSWLGEETLASKFPRLFIISNQQNELLGNVGQWKEGEWEWTLSWRQNMFEWEKSQLEELQLLTNTNLVKDCGDGWWCEEEVMG</sequence>
<dbReference type="Proteomes" id="UP000053555">
    <property type="component" value="Unassembled WGS sequence"/>
</dbReference>
<feature type="non-terminal residue" evidence="1">
    <location>
        <position position="98"/>
    </location>
</feature>
<feature type="non-terminal residue" evidence="1">
    <location>
        <position position="1"/>
    </location>
</feature>
<reference evidence="1" key="1">
    <citation type="submission" date="2014-07" db="EMBL/GenBank/DDBJ databases">
        <title>Identification of a novel salt tolerance gene in wild soybean by whole-genome sequencing.</title>
        <authorList>
            <person name="Lam H.-M."/>
            <person name="Qi X."/>
            <person name="Li M.-W."/>
            <person name="Liu X."/>
            <person name="Xie M."/>
            <person name="Ni M."/>
            <person name="Xu X."/>
        </authorList>
    </citation>
    <scope>NUCLEOTIDE SEQUENCE [LARGE SCALE GENOMIC DNA]</scope>
    <source>
        <tissue evidence="1">Root</tissue>
    </source>
</reference>
<name>A0A0B2R3X3_GLYSO</name>
<organism evidence="1">
    <name type="scientific">Glycine soja</name>
    <name type="common">Wild soybean</name>
    <dbReference type="NCBI Taxonomy" id="3848"/>
    <lineage>
        <taxon>Eukaryota</taxon>
        <taxon>Viridiplantae</taxon>
        <taxon>Streptophyta</taxon>
        <taxon>Embryophyta</taxon>
        <taxon>Tracheophyta</taxon>
        <taxon>Spermatophyta</taxon>
        <taxon>Magnoliopsida</taxon>
        <taxon>eudicotyledons</taxon>
        <taxon>Gunneridae</taxon>
        <taxon>Pentapetalae</taxon>
        <taxon>rosids</taxon>
        <taxon>fabids</taxon>
        <taxon>Fabales</taxon>
        <taxon>Fabaceae</taxon>
        <taxon>Papilionoideae</taxon>
        <taxon>50 kb inversion clade</taxon>
        <taxon>NPAAA clade</taxon>
        <taxon>indigoferoid/millettioid clade</taxon>
        <taxon>Phaseoleae</taxon>
        <taxon>Glycine</taxon>
        <taxon>Glycine subgen. Soja</taxon>
    </lineage>
</organism>
<dbReference type="EMBL" id="KN652368">
    <property type="protein sequence ID" value="KHN28866.1"/>
    <property type="molecule type" value="Genomic_DNA"/>
</dbReference>
<protein>
    <submittedName>
        <fullName evidence="1">Uncharacterized protein</fullName>
    </submittedName>
</protein>
<dbReference type="AlphaFoldDB" id="A0A0B2R3X3"/>
<accession>A0A0B2R3X3</accession>
<evidence type="ECO:0000313" key="1">
    <source>
        <dbReference type="EMBL" id="KHN28866.1"/>
    </source>
</evidence>
<proteinExistence type="predicted"/>
<dbReference type="PANTHER" id="PTHR36617:SF16">
    <property type="entry name" value="OS04G0516500 PROTEIN"/>
    <property type="match status" value="1"/>
</dbReference>
<gene>
    <name evidence="1" type="ORF">glysoja_037794</name>
</gene>
<dbReference type="PANTHER" id="PTHR36617">
    <property type="entry name" value="PROTEIN, PUTATIVE-RELATED"/>
    <property type="match status" value="1"/>
</dbReference>